<dbReference type="Pfam" id="PF03710">
    <property type="entry name" value="GlnE"/>
    <property type="match status" value="2"/>
</dbReference>
<evidence type="ECO:0000313" key="10">
    <source>
        <dbReference type="EMBL" id="PSM41275.1"/>
    </source>
</evidence>
<dbReference type="RefSeq" id="WP_107018316.1">
    <property type="nucleotide sequence ID" value="NZ_KZ679045.1"/>
</dbReference>
<dbReference type="Gene3D" id="3.30.460.10">
    <property type="entry name" value="Beta Polymerase, domain 2"/>
    <property type="match status" value="2"/>
</dbReference>
<name>A0A2P8Q4V3_9ACTN</name>
<dbReference type="GO" id="GO:0005829">
    <property type="term" value="C:cytosol"/>
    <property type="evidence" value="ECO:0007669"/>
    <property type="project" value="TreeGrafter"/>
</dbReference>
<evidence type="ECO:0000256" key="4">
    <source>
        <dbReference type="ARBA" id="ARBA00022840"/>
    </source>
</evidence>
<dbReference type="EC" id="2.7.7.42" evidence="7"/>
<keyword evidence="5 7" id="KW-0460">Magnesium</keyword>
<dbReference type="Proteomes" id="UP000240429">
    <property type="component" value="Unassembled WGS sequence"/>
</dbReference>
<dbReference type="GO" id="GO:0047388">
    <property type="term" value="F:[glutamine synthetase]-adenylyl-L-tyrosine phosphorylase activity"/>
    <property type="evidence" value="ECO:0007669"/>
    <property type="project" value="UniProtKB-EC"/>
</dbReference>
<dbReference type="Pfam" id="PF08335">
    <property type="entry name" value="GlnD_UR_UTase"/>
    <property type="match status" value="2"/>
</dbReference>
<evidence type="ECO:0000256" key="3">
    <source>
        <dbReference type="ARBA" id="ARBA00022741"/>
    </source>
</evidence>
<evidence type="ECO:0000313" key="11">
    <source>
        <dbReference type="Proteomes" id="UP000240429"/>
    </source>
</evidence>
<evidence type="ECO:0000256" key="6">
    <source>
        <dbReference type="ARBA" id="ARBA00023268"/>
    </source>
</evidence>
<comment type="similarity">
    <text evidence="7">Belongs to the GlnE family.</text>
</comment>
<dbReference type="GO" id="GO:0008882">
    <property type="term" value="F:[glutamate-ammonia-ligase] adenylyltransferase activity"/>
    <property type="evidence" value="ECO:0007669"/>
    <property type="project" value="UniProtKB-UniRule"/>
</dbReference>
<comment type="cofactor">
    <cofactor evidence="7">
        <name>Mg(2+)</name>
        <dbReference type="ChEBI" id="CHEBI:18420"/>
    </cofactor>
</comment>
<dbReference type="Gene3D" id="1.20.120.330">
    <property type="entry name" value="Nucleotidyltransferases domain 2"/>
    <property type="match status" value="2"/>
</dbReference>
<comment type="function">
    <text evidence="7">Involved in the regulation of glutamine synthetase GlnA, a key enzyme in the process to assimilate ammonia. When cellular nitrogen levels are high, the C-terminal adenylyl transferase (AT) inactivates GlnA by covalent transfer of an adenylyl group from ATP to specific tyrosine residue of GlnA, thus reducing its activity. Conversely, when nitrogen levels are low, the N-terminal adenylyl removase (AR) activates GlnA by removing the adenylyl group by phosphorolysis, increasing its activity. The regulatory region of GlnE binds the signal transduction protein PII (GlnB) which indicates the nitrogen status of the cell.</text>
</comment>
<evidence type="ECO:0000256" key="2">
    <source>
        <dbReference type="ARBA" id="ARBA00022695"/>
    </source>
</evidence>
<feature type="region of interest" description="Adenylyl transferase" evidence="7">
    <location>
        <begin position="492"/>
        <end position="1001"/>
    </location>
</feature>
<feature type="domain" description="Glutamate-ammonia ligase adenylyltransferase repeated" evidence="8">
    <location>
        <begin position="585"/>
        <end position="833"/>
    </location>
</feature>
<dbReference type="EC" id="2.7.7.89" evidence="7"/>
<dbReference type="InterPro" id="IPR023057">
    <property type="entry name" value="GlnE"/>
</dbReference>
<dbReference type="InterPro" id="IPR043519">
    <property type="entry name" value="NT_sf"/>
</dbReference>
<keyword evidence="6 7" id="KW-0511">Multifunctional enzyme</keyword>
<keyword evidence="4 7" id="KW-0067">ATP-binding</keyword>
<dbReference type="OrthoDB" id="9759366at2"/>
<dbReference type="NCBIfam" id="NF010707">
    <property type="entry name" value="PRK14109.1"/>
    <property type="match status" value="1"/>
</dbReference>
<protein>
    <recommendedName>
        <fullName evidence="7">Bifunctional glutamine synthetase adenylyltransferase/adenylyl-removing enzyme</fullName>
    </recommendedName>
    <alternativeName>
        <fullName evidence="7">ATP:glutamine synthetase adenylyltransferase</fullName>
    </alternativeName>
    <alternativeName>
        <fullName evidence="7">ATase</fullName>
    </alternativeName>
    <domain>
        <recommendedName>
            <fullName evidence="7">Glutamine synthetase adenylyl-L-tyrosine phosphorylase</fullName>
            <ecNumber evidence="7">2.7.7.89</ecNumber>
        </recommendedName>
        <alternativeName>
            <fullName evidence="7">Adenylyl removase</fullName>
            <shortName evidence="7">AR</shortName>
            <shortName evidence="7">AT-N</shortName>
        </alternativeName>
    </domain>
    <domain>
        <recommendedName>
            <fullName evidence="7">Glutamine synthetase adenylyl transferase</fullName>
            <ecNumber evidence="7">2.7.7.42</ecNumber>
        </recommendedName>
        <alternativeName>
            <fullName evidence="7">Adenylyl transferase</fullName>
            <shortName evidence="7">AT</shortName>
            <shortName evidence="7">AT-C</shortName>
        </alternativeName>
    </domain>
</protein>
<dbReference type="GO" id="GO:0000287">
    <property type="term" value="F:magnesium ion binding"/>
    <property type="evidence" value="ECO:0007669"/>
    <property type="project" value="UniProtKB-UniRule"/>
</dbReference>
<reference evidence="10 11" key="1">
    <citation type="submission" date="2018-03" db="EMBL/GenBank/DDBJ databases">
        <title>Streptomyces dioscori sp. nov., a novel endophytic actinobacterium isolated from bulbil of Dioscorea bulbifera L.</title>
        <authorList>
            <person name="Zhikuan W."/>
        </authorList>
    </citation>
    <scope>NUCLEOTIDE SEQUENCE [LARGE SCALE GENOMIC DNA]</scope>
    <source>
        <strain evidence="10 11">A217</strain>
    </source>
</reference>
<dbReference type="InterPro" id="IPR005190">
    <property type="entry name" value="GlnE_rpt_dom"/>
</dbReference>
<dbReference type="CDD" id="cd05401">
    <property type="entry name" value="NT_GlnE_GlnD_like"/>
    <property type="match status" value="2"/>
</dbReference>
<evidence type="ECO:0000256" key="1">
    <source>
        <dbReference type="ARBA" id="ARBA00022679"/>
    </source>
</evidence>
<evidence type="ECO:0000256" key="5">
    <source>
        <dbReference type="ARBA" id="ARBA00022842"/>
    </source>
</evidence>
<sequence>MTVPGRRSSTFSRLLRHGFTDPSGAERLLDSPQLAAVTNDPVLLDALGATADPDLALLGLVRIVEAQESDTGRRELLDTLIAAKPLRDRLLGVLGASDALGDHLARHPLDWQALVTYEPQDLHPGVAEFERGLAEADDPVSLRVAYRRCLLSIAARDVCGTTDVTQAAAELADLATATLRAALALAQAAAPEDAGMCRLAVIAMGKCGGHELNYVSDVDVIFVGEPAEGTDAADEDKAMRAATRLAAHLMRICSETTVEGSIWPVDANLRPEGRNGPLVRTLSSHLAYYHRWAKTWEFQALLKARAVAGDLELGEEYVSTLAPLVWQVAERDNFVADVQKMRRRVVENIPPAEIERELKLGPGGLRDVEFAVQMLQLVHGRVDTSLRSGTTLDALKALAAGGYVGRVDAVQFDEAYRFLRSMEHRIQLFRLRRTHLVPEDDADLRRIGRSLGLRTDPVKELNREWKRHAGVVRRLHEKLFYRPLLDAVAQLAPGEVRLSPGAARERLVALGYADPAAALRHLEALASGVSRKAAIQRTLLPVLLGWFADSADPDAGLLNFRKVSDALGKTPWYLRLLRDEGAAAENLARVLSAGRLAPDLLMRAPEAVALLGNGSSGGLVSRTRAHLEQEILSAVGRAGKGEAAVTAARGVRRRELFRTAAIDIVSSYGTEETPAYADQGALVDLVGAAISDLTAATLAGTLRAVVRDGWGETLPTRFTIIGMGRFGGHELGYGSDADVLFVHEPREGVGDEEAARAAGAVVSEMRRLLQIPSADPPLLIDADLRPEGKSGPLVRTLKSYEAYYRRWSLVWESQALLRAEVVAGDEELGRRFLDLADPLRYPAEGLGEDAVREIRRLKARMETERMPRGADPTLHTKLGRGGLSDVEWTVQLLQLRHGWVEPGLRTTRTREALAAACAAELISGEDAEILDEAWVLATRVRNAVMLVRGRAGDTFPSDGRELAAVGRYLGYGPGHVGDMLDDYRRTTRRARAVVDELFYGA</sequence>
<organism evidence="10 11">
    <name type="scientific">Streptomyces dioscori</name>
    <dbReference type="NCBI Taxonomy" id="2109333"/>
    <lineage>
        <taxon>Bacteria</taxon>
        <taxon>Bacillati</taxon>
        <taxon>Actinomycetota</taxon>
        <taxon>Actinomycetes</taxon>
        <taxon>Kitasatosporales</taxon>
        <taxon>Streptomycetaceae</taxon>
        <taxon>Streptomyces</taxon>
        <taxon>Streptomyces aurantiacus group</taxon>
    </lineage>
</organism>
<proteinExistence type="inferred from homology"/>
<gene>
    <name evidence="7" type="primary">glnE</name>
    <name evidence="10" type="ORF">C6Y14_21010</name>
</gene>
<dbReference type="EMBL" id="PYBJ01000014">
    <property type="protein sequence ID" value="PSM41275.1"/>
    <property type="molecule type" value="Genomic_DNA"/>
</dbReference>
<comment type="caution">
    <text evidence="10">The sequence shown here is derived from an EMBL/GenBank/DDBJ whole genome shotgun (WGS) entry which is preliminary data.</text>
</comment>
<comment type="catalytic activity">
    <reaction evidence="7">
        <text>[glutamine synthetase]-O(4)-(5'-adenylyl)-L-tyrosine + phosphate = [glutamine synthetase]-L-tyrosine + ADP</text>
        <dbReference type="Rhea" id="RHEA:43716"/>
        <dbReference type="Rhea" id="RHEA-COMP:10660"/>
        <dbReference type="Rhea" id="RHEA-COMP:10661"/>
        <dbReference type="ChEBI" id="CHEBI:43474"/>
        <dbReference type="ChEBI" id="CHEBI:46858"/>
        <dbReference type="ChEBI" id="CHEBI:83624"/>
        <dbReference type="ChEBI" id="CHEBI:456216"/>
        <dbReference type="EC" id="2.7.7.89"/>
    </reaction>
</comment>
<evidence type="ECO:0000259" key="9">
    <source>
        <dbReference type="Pfam" id="PF08335"/>
    </source>
</evidence>
<dbReference type="InterPro" id="IPR013546">
    <property type="entry name" value="PII_UdlTrfase/GS_AdlTrfase"/>
</dbReference>
<accession>A0A2P8Q4V3</accession>
<dbReference type="SUPFAM" id="SSF81301">
    <property type="entry name" value="Nucleotidyltransferase"/>
    <property type="match status" value="2"/>
</dbReference>
<keyword evidence="1 7" id="KW-0808">Transferase</keyword>
<dbReference type="PANTHER" id="PTHR30621:SF0">
    <property type="entry name" value="BIFUNCTIONAL GLUTAMINE SYNTHETASE ADENYLYLTRANSFERASE_ADENYLYL-REMOVING ENZYME"/>
    <property type="match status" value="1"/>
</dbReference>
<dbReference type="HAMAP" id="MF_00802">
    <property type="entry name" value="GlnE"/>
    <property type="match status" value="1"/>
</dbReference>
<feature type="domain" description="Glutamate-ammonia ligase adenylyltransferase repeated" evidence="8">
    <location>
        <begin position="89"/>
        <end position="316"/>
    </location>
</feature>
<dbReference type="AlphaFoldDB" id="A0A2P8Q4V3"/>
<dbReference type="GO" id="GO:0005524">
    <property type="term" value="F:ATP binding"/>
    <property type="evidence" value="ECO:0007669"/>
    <property type="project" value="UniProtKB-UniRule"/>
</dbReference>
<dbReference type="GO" id="GO:0000820">
    <property type="term" value="P:regulation of glutamine family amino acid metabolic process"/>
    <property type="evidence" value="ECO:0007669"/>
    <property type="project" value="UniProtKB-UniRule"/>
</dbReference>
<feature type="domain" description="PII-uridylyltransferase/Glutamine-synthetase adenylyltransferase" evidence="9">
    <location>
        <begin position="351"/>
        <end position="480"/>
    </location>
</feature>
<keyword evidence="11" id="KW-1185">Reference proteome</keyword>
<evidence type="ECO:0000256" key="7">
    <source>
        <dbReference type="HAMAP-Rule" id="MF_00802"/>
    </source>
</evidence>
<dbReference type="PANTHER" id="PTHR30621">
    <property type="entry name" value="GLUTAMINE SYNTHETASE ADENYLYLTRANSFERASE"/>
    <property type="match status" value="1"/>
</dbReference>
<feature type="domain" description="PII-uridylyltransferase/Glutamine-synthetase adenylyltransferase" evidence="9">
    <location>
        <begin position="873"/>
        <end position="998"/>
    </location>
</feature>
<comment type="catalytic activity">
    <reaction evidence="7">
        <text>[glutamine synthetase]-L-tyrosine + ATP = [glutamine synthetase]-O(4)-(5'-adenylyl)-L-tyrosine + diphosphate</text>
        <dbReference type="Rhea" id="RHEA:18589"/>
        <dbReference type="Rhea" id="RHEA-COMP:10660"/>
        <dbReference type="Rhea" id="RHEA-COMP:10661"/>
        <dbReference type="ChEBI" id="CHEBI:30616"/>
        <dbReference type="ChEBI" id="CHEBI:33019"/>
        <dbReference type="ChEBI" id="CHEBI:46858"/>
        <dbReference type="ChEBI" id="CHEBI:83624"/>
        <dbReference type="EC" id="2.7.7.42"/>
    </reaction>
</comment>
<keyword evidence="3 7" id="KW-0547">Nucleotide-binding</keyword>
<keyword evidence="2 7" id="KW-0548">Nucleotidyltransferase</keyword>
<dbReference type="SUPFAM" id="SSF81593">
    <property type="entry name" value="Nucleotidyltransferase substrate binding subunit/domain"/>
    <property type="match status" value="2"/>
</dbReference>
<evidence type="ECO:0000259" key="8">
    <source>
        <dbReference type="Pfam" id="PF03710"/>
    </source>
</evidence>
<feature type="region of interest" description="Adenylyl removase" evidence="7">
    <location>
        <begin position="1"/>
        <end position="484"/>
    </location>
</feature>